<gene>
    <name evidence="1" type="ORF">NITFAB_1537</name>
</gene>
<dbReference type="AlphaFoldDB" id="A0A2X0QWN0"/>
<sequence>MSASGLCGNETMKEILQYLKIHGERLDTDIVEATGISLATVRLQLAELVAKCEVVACHSIRFKKDKKIEGTIYRVAGYTPPASPGRKSKAQLKLS</sequence>
<evidence type="ECO:0008006" key="2">
    <source>
        <dbReference type="Google" id="ProtNLM"/>
    </source>
</evidence>
<name>A0A2X0QWN0_9PROT</name>
<protein>
    <recommendedName>
        <fullName evidence="2">Transcriptional regulator</fullName>
    </recommendedName>
</protein>
<reference evidence="1" key="1">
    <citation type="submission" date="2018-05" db="EMBL/GenBank/DDBJ databases">
        <authorList>
            <person name="Lanie J.A."/>
            <person name="Ng W.-L."/>
            <person name="Kazmierczak K.M."/>
            <person name="Andrzejewski T.M."/>
            <person name="Davidsen T.M."/>
            <person name="Wayne K.J."/>
            <person name="Tettelin H."/>
            <person name="Glass J.I."/>
            <person name="Rusch D."/>
            <person name="Podicherti R."/>
            <person name="Tsui H.-C.T."/>
            <person name="Winkler M.E."/>
        </authorList>
    </citation>
    <scope>NUCLEOTIDE SEQUENCE</scope>
    <source>
        <strain evidence="1">KNB</strain>
    </source>
</reference>
<dbReference type="SUPFAM" id="SSF46785">
    <property type="entry name" value="Winged helix' DNA-binding domain"/>
    <property type="match status" value="1"/>
</dbReference>
<proteinExistence type="predicted"/>
<organism evidence="1">
    <name type="scientific">Candidatus Nitrotoga fabula</name>
    <dbReference type="NCBI Taxonomy" id="2182327"/>
    <lineage>
        <taxon>Bacteria</taxon>
        <taxon>Pseudomonadati</taxon>
        <taxon>Pseudomonadota</taxon>
        <taxon>Betaproteobacteria</taxon>
        <taxon>Nitrosomonadales</taxon>
        <taxon>Gallionellaceae</taxon>
        <taxon>Candidatus Nitrotoga</taxon>
    </lineage>
</organism>
<evidence type="ECO:0000313" key="1">
    <source>
        <dbReference type="EMBL" id="SPS05947.1"/>
    </source>
</evidence>
<dbReference type="InterPro" id="IPR036390">
    <property type="entry name" value="WH_DNA-bd_sf"/>
</dbReference>
<dbReference type="EMBL" id="LS423452">
    <property type="protein sequence ID" value="SPS05947.1"/>
    <property type="molecule type" value="Genomic_DNA"/>
</dbReference>
<accession>A0A2X0QWN0</accession>